<sequence length="138" mass="15748">MDRDKDFKLAVVQLDTIACEVNHNVHKAMIWTRRAFMEGADYVFLHEGLTADYTPEPLGYGRSIDGTEVFGFCHLARQFGGYVALGLNEVYQNRPYISMVWVGPEGVIGVYRKSYLWPNKSEYGPGDYSDWLASYHPV</sequence>
<dbReference type="PROSITE" id="PS50263">
    <property type="entry name" value="CN_HYDROLASE"/>
    <property type="match status" value="1"/>
</dbReference>
<accession>A0A382ZGC4</accession>
<gene>
    <name evidence="2" type="ORF">METZ01_LOCUS447113</name>
</gene>
<dbReference type="SUPFAM" id="SSF56317">
    <property type="entry name" value="Carbon-nitrogen hydrolase"/>
    <property type="match status" value="1"/>
</dbReference>
<dbReference type="EMBL" id="UINC01183477">
    <property type="protein sequence ID" value="SVD94259.1"/>
    <property type="molecule type" value="Genomic_DNA"/>
</dbReference>
<proteinExistence type="predicted"/>
<feature type="non-terminal residue" evidence="2">
    <location>
        <position position="138"/>
    </location>
</feature>
<dbReference type="InterPro" id="IPR003010">
    <property type="entry name" value="C-N_Hydrolase"/>
</dbReference>
<evidence type="ECO:0000313" key="2">
    <source>
        <dbReference type="EMBL" id="SVD94259.1"/>
    </source>
</evidence>
<dbReference type="Gene3D" id="3.60.110.10">
    <property type="entry name" value="Carbon-nitrogen hydrolase"/>
    <property type="match status" value="1"/>
</dbReference>
<organism evidence="2">
    <name type="scientific">marine metagenome</name>
    <dbReference type="NCBI Taxonomy" id="408172"/>
    <lineage>
        <taxon>unclassified sequences</taxon>
        <taxon>metagenomes</taxon>
        <taxon>ecological metagenomes</taxon>
    </lineage>
</organism>
<dbReference type="InterPro" id="IPR036526">
    <property type="entry name" value="C-N_Hydrolase_sf"/>
</dbReference>
<protein>
    <recommendedName>
        <fullName evidence="1">CN hydrolase domain-containing protein</fullName>
    </recommendedName>
</protein>
<name>A0A382ZGC4_9ZZZZ</name>
<feature type="domain" description="CN hydrolase" evidence="1">
    <location>
        <begin position="7"/>
        <end position="138"/>
    </location>
</feature>
<dbReference type="AlphaFoldDB" id="A0A382ZGC4"/>
<reference evidence="2" key="1">
    <citation type="submission" date="2018-05" db="EMBL/GenBank/DDBJ databases">
        <authorList>
            <person name="Lanie J.A."/>
            <person name="Ng W.-L."/>
            <person name="Kazmierczak K.M."/>
            <person name="Andrzejewski T.M."/>
            <person name="Davidsen T.M."/>
            <person name="Wayne K.J."/>
            <person name="Tettelin H."/>
            <person name="Glass J.I."/>
            <person name="Rusch D."/>
            <person name="Podicherti R."/>
            <person name="Tsui H.-C.T."/>
            <person name="Winkler M.E."/>
        </authorList>
    </citation>
    <scope>NUCLEOTIDE SEQUENCE</scope>
</reference>
<dbReference type="Pfam" id="PF00795">
    <property type="entry name" value="CN_hydrolase"/>
    <property type="match status" value="1"/>
</dbReference>
<evidence type="ECO:0000259" key="1">
    <source>
        <dbReference type="PROSITE" id="PS50263"/>
    </source>
</evidence>